<dbReference type="InterPro" id="IPR013216">
    <property type="entry name" value="Methyltransf_11"/>
</dbReference>
<evidence type="ECO:0000256" key="3">
    <source>
        <dbReference type="ARBA" id="ARBA00022679"/>
    </source>
</evidence>
<evidence type="ECO:0000313" key="6">
    <source>
        <dbReference type="EMBL" id="SVB01960.1"/>
    </source>
</evidence>
<dbReference type="SUPFAM" id="SSF53335">
    <property type="entry name" value="S-adenosyl-L-methionine-dependent methyltransferases"/>
    <property type="match status" value="1"/>
</dbReference>
<dbReference type="GO" id="GO:0008757">
    <property type="term" value="F:S-adenosylmethionine-dependent methyltransferase activity"/>
    <property type="evidence" value="ECO:0007669"/>
    <property type="project" value="InterPro"/>
</dbReference>
<dbReference type="AlphaFoldDB" id="A0A382AK66"/>
<evidence type="ECO:0000259" key="5">
    <source>
        <dbReference type="Pfam" id="PF08241"/>
    </source>
</evidence>
<dbReference type="EMBL" id="UINC01025764">
    <property type="protein sequence ID" value="SVB01960.1"/>
    <property type="molecule type" value="Genomic_DNA"/>
</dbReference>
<proteinExistence type="inferred from homology"/>
<dbReference type="InterPro" id="IPR008854">
    <property type="entry name" value="TPMT"/>
</dbReference>
<dbReference type="PANTHER" id="PTHR44942">
    <property type="entry name" value="METHYLTRANSF_11 DOMAIN-CONTAINING PROTEIN"/>
    <property type="match status" value="1"/>
</dbReference>
<dbReference type="CDD" id="cd02440">
    <property type="entry name" value="AdoMet_MTases"/>
    <property type="match status" value="1"/>
</dbReference>
<dbReference type="GO" id="GO:0032259">
    <property type="term" value="P:methylation"/>
    <property type="evidence" value="ECO:0007669"/>
    <property type="project" value="UniProtKB-KW"/>
</dbReference>
<evidence type="ECO:0000256" key="1">
    <source>
        <dbReference type="ARBA" id="ARBA00008361"/>
    </source>
</evidence>
<keyword evidence="4" id="KW-0949">S-adenosyl-L-methionine</keyword>
<dbReference type="Gene3D" id="3.40.50.150">
    <property type="entry name" value="Vaccinia Virus protein VP39"/>
    <property type="match status" value="1"/>
</dbReference>
<sequence length="83" mass="9245">MKKSSTILEIGCGFGRSLELLSNLSKKVVAIDISEAMIKAAKMNNSKVKNIVFIVSEAENTDFRSNYFDYIVCFAVFDALDQL</sequence>
<dbReference type="Pfam" id="PF08241">
    <property type="entry name" value="Methyltransf_11"/>
    <property type="match status" value="1"/>
</dbReference>
<keyword evidence="2" id="KW-0489">Methyltransferase</keyword>
<protein>
    <recommendedName>
        <fullName evidence="5">Methyltransferase type 11 domain-containing protein</fullName>
    </recommendedName>
</protein>
<evidence type="ECO:0000256" key="2">
    <source>
        <dbReference type="ARBA" id="ARBA00022603"/>
    </source>
</evidence>
<feature type="non-terminal residue" evidence="6">
    <location>
        <position position="83"/>
    </location>
</feature>
<reference evidence="6" key="1">
    <citation type="submission" date="2018-05" db="EMBL/GenBank/DDBJ databases">
        <authorList>
            <person name="Lanie J.A."/>
            <person name="Ng W.-L."/>
            <person name="Kazmierczak K.M."/>
            <person name="Andrzejewski T.M."/>
            <person name="Davidsen T.M."/>
            <person name="Wayne K.J."/>
            <person name="Tettelin H."/>
            <person name="Glass J.I."/>
            <person name="Rusch D."/>
            <person name="Podicherti R."/>
            <person name="Tsui H.-C.T."/>
            <person name="Winkler M.E."/>
        </authorList>
    </citation>
    <scope>NUCLEOTIDE SEQUENCE</scope>
</reference>
<comment type="similarity">
    <text evidence="1">Belongs to the methyltransferase superfamily.</text>
</comment>
<organism evidence="6">
    <name type="scientific">marine metagenome</name>
    <dbReference type="NCBI Taxonomy" id="408172"/>
    <lineage>
        <taxon>unclassified sequences</taxon>
        <taxon>metagenomes</taxon>
        <taxon>ecological metagenomes</taxon>
    </lineage>
</organism>
<keyword evidence="3" id="KW-0808">Transferase</keyword>
<feature type="domain" description="Methyltransferase type 11" evidence="5">
    <location>
        <begin position="8"/>
        <end position="81"/>
    </location>
</feature>
<dbReference type="InterPro" id="IPR029063">
    <property type="entry name" value="SAM-dependent_MTases_sf"/>
</dbReference>
<gene>
    <name evidence="6" type="ORF">METZ01_LOCUS154814</name>
</gene>
<accession>A0A382AK66</accession>
<dbReference type="InterPro" id="IPR051052">
    <property type="entry name" value="Diverse_substrate_MTase"/>
</dbReference>
<dbReference type="PANTHER" id="PTHR44942:SF4">
    <property type="entry name" value="METHYLTRANSFERASE TYPE 11 DOMAIN-CONTAINING PROTEIN"/>
    <property type="match status" value="1"/>
</dbReference>
<evidence type="ECO:0000256" key="4">
    <source>
        <dbReference type="ARBA" id="ARBA00022691"/>
    </source>
</evidence>
<name>A0A382AK66_9ZZZZ</name>
<dbReference type="PROSITE" id="PS51585">
    <property type="entry name" value="SAM_MT_TPMT"/>
    <property type="match status" value="1"/>
</dbReference>